<sequence length="146" mass="15724">MIPHLFSRLPGALIALSLCGLASAASAAELQLQINKIADRNGALHVFVFTAPSGFPAEASASLHHVQNGPHEASVKLKLDVPESKEYALMVYQDKNGDGRMNRFLGMIPQEPYALSRNPKVIGKPSFADSAVHPAVDELIVLDLRD</sequence>
<organism evidence="2 3">
    <name type="scientific">Uliginosibacterium sediminicola</name>
    <dbReference type="NCBI Taxonomy" id="2024550"/>
    <lineage>
        <taxon>Bacteria</taxon>
        <taxon>Pseudomonadati</taxon>
        <taxon>Pseudomonadota</taxon>
        <taxon>Betaproteobacteria</taxon>
        <taxon>Rhodocyclales</taxon>
        <taxon>Zoogloeaceae</taxon>
        <taxon>Uliginosibacterium</taxon>
    </lineage>
</organism>
<evidence type="ECO:0000313" key="2">
    <source>
        <dbReference type="EMBL" id="MEN3070398.1"/>
    </source>
</evidence>
<dbReference type="RefSeq" id="WP_345921175.1">
    <property type="nucleotide sequence ID" value="NZ_JBDIVE010000012.1"/>
</dbReference>
<keyword evidence="1" id="KW-0732">Signal</keyword>
<keyword evidence="3" id="KW-1185">Reference proteome</keyword>
<evidence type="ECO:0000313" key="3">
    <source>
        <dbReference type="Proteomes" id="UP001410394"/>
    </source>
</evidence>
<feature type="chain" id="PRO_5045885849" evidence="1">
    <location>
        <begin position="28"/>
        <end position="146"/>
    </location>
</feature>
<reference evidence="2 3" key="1">
    <citation type="journal article" date="2018" name="Int. J. Syst. Evol. Microbiol.">
        <title>Uliginosibacterium sediminicola sp. nov., isolated from freshwater sediment.</title>
        <authorList>
            <person name="Hwang W.M."/>
            <person name="Kim S.M."/>
            <person name="Kang K."/>
            <person name="Ahn T.Y."/>
        </authorList>
    </citation>
    <scope>NUCLEOTIDE SEQUENCE [LARGE SCALE GENOMIC DNA]</scope>
    <source>
        <strain evidence="2 3">M1-21</strain>
    </source>
</reference>
<proteinExistence type="predicted"/>
<feature type="signal peptide" evidence="1">
    <location>
        <begin position="1"/>
        <end position="27"/>
    </location>
</feature>
<dbReference type="Proteomes" id="UP001410394">
    <property type="component" value="Unassembled WGS sequence"/>
</dbReference>
<name>A0ABU9Z2V7_9RHOO</name>
<gene>
    <name evidence="2" type="ORF">ABDB84_18075</name>
</gene>
<dbReference type="Pfam" id="PF09912">
    <property type="entry name" value="DUF2141"/>
    <property type="match status" value="1"/>
</dbReference>
<evidence type="ECO:0000256" key="1">
    <source>
        <dbReference type="SAM" id="SignalP"/>
    </source>
</evidence>
<dbReference type="InterPro" id="IPR018673">
    <property type="entry name" value="DUF2141"/>
</dbReference>
<comment type="caution">
    <text evidence="2">The sequence shown here is derived from an EMBL/GenBank/DDBJ whole genome shotgun (WGS) entry which is preliminary data.</text>
</comment>
<dbReference type="EMBL" id="JBDIVE010000012">
    <property type="protein sequence ID" value="MEN3070398.1"/>
    <property type="molecule type" value="Genomic_DNA"/>
</dbReference>
<accession>A0ABU9Z2V7</accession>
<protein>
    <submittedName>
        <fullName evidence="2">DUF2141 domain-containing protein</fullName>
    </submittedName>
</protein>